<reference evidence="2 3" key="2">
    <citation type="submission" date="2024-10" db="EMBL/GenBank/DDBJ databases">
        <authorList>
            <person name="Ryan C."/>
        </authorList>
    </citation>
    <scope>NUCLEOTIDE SEQUENCE [LARGE SCALE GENOMIC DNA]</scope>
</reference>
<sequence length="90" mass="9684">MAAAGHKGNAAALLLLLMLSSTVSEVARYPTKWEPPIVYPWKPPIVYPSPIRPPPHSGGHLDMDLPSVDEQVLPALPEDPADLSSALRKP</sequence>
<evidence type="ECO:0000313" key="3">
    <source>
        <dbReference type="Proteomes" id="UP001497457"/>
    </source>
</evidence>
<organism evidence="2 3">
    <name type="scientific">Urochloa decumbens</name>
    <dbReference type="NCBI Taxonomy" id="240449"/>
    <lineage>
        <taxon>Eukaryota</taxon>
        <taxon>Viridiplantae</taxon>
        <taxon>Streptophyta</taxon>
        <taxon>Embryophyta</taxon>
        <taxon>Tracheophyta</taxon>
        <taxon>Spermatophyta</taxon>
        <taxon>Magnoliopsida</taxon>
        <taxon>Liliopsida</taxon>
        <taxon>Poales</taxon>
        <taxon>Poaceae</taxon>
        <taxon>PACMAD clade</taxon>
        <taxon>Panicoideae</taxon>
        <taxon>Panicodae</taxon>
        <taxon>Paniceae</taxon>
        <taxon>Melinidinae</taxon>
        <taxon>Urochloa</taxon>
    </lineage>
</organism>
<dbReference type="Proteomes" id="UP001497457">
    <property type="component" value="Chromosome 9rd"/>
</dbReference>
<protein>
    <submittedName>
        <fullName evidence="2">Uncharacterized protein</fullName>
    </submittedName>
</protein>
<gene>
    <name evidence="2" type="ORF">URODEC1_LOCUS117564</name>
</gene>
<dbReference type="EMBL" id="OZ075119">
    <property type="protein sequence ID" value="CAL5097279.1"/>
    <property type="molecule type" value="Genomic_DNA"/>
</dbReference>
<proteinExistence type="predicted"/>
<evidence type="ECO:0000313" key="2">
    <source>
        <dbReference type="EMBL" id="CAL5097279.1"/>
    </source>
</evidence>
<feature type="signal peptide" evidence="1">
    <location>
        <begin position="1"/>
        <end position="24"/>
    </location>
</feature>
<reference evidence="3" key="1">
    <citation type="submission" date="2024-06" db="EMBL/GenBank/DDBJ databases">
        <authorList>
            <person name="Ryan C."/>
        </authorList>
    </citation>
    <scope>NUCLEOTIDE SEQUENCE [LARGE SCALE GENOMIC DNA]</scope>
</reference>
<accession>A0ABC9GPY5</accession>
<keyword evidence="3" id="KW-1185">Reference proteome</keyword>
<dbReference type="AlphaFoldDB" id="A0ABC9GPY5"/>
<keyword evidence="1" id="KW-0732">Signal</keyword>
<name>A0ABC9GPY5_9POAL</name>
<feature type="chain" id="PRO_5044790090" evidence="1">
    <location>
        <begin position="25"/>
        <end position="90"/>
    </location>
</feature>
<evidence type="ECO:0000256" key="1">
    <source>
        <dbReference type="SAM" id="SignalP"/>
    </source>
</evidence>